<dbReference type="Proteomes" id="UP000011782">
    <property type="component" value="Unassembled WGS sequence"/>
</dbReference>
<protein>
    <submittedName>
        <fullName evidence="1">Response regulator</fullName>
    </submittedName>
</protein>
<organism evidence="1 2">
    <name type="scientific">Campylobacter showae CC57C</name>
    <dbReference type="NCBI Taxonomy" id="1073353"/>
    <lineage>
        <taxon>Bacteria</taxon>
        <taxon>Pseudomonadati</taxon>
        <taxon>Campylobacterota</taxon>
        <taxon>Epsilonproteobacteria</taxon>
        <taxon>Campylobacterales</taxon>
        <taxon>Campylobacteraceae</taxon>
        <taxon>Campylobacter</taxon>
    </lineage>
</organism>
<dbReference type="AlphaFoldDB" id="M3I203"/>
<accession>M3I203</accession>
<gene>
    <name evidence="1" type="ORF">H740_05515</name>
</gene>
<reference evidence="1 2" key="1">
    <citation type="submission" date="2013-02" db="EMBL/GenBank/DDBJ databases">
        <title>Co-occurrence of anaerobic bacteria in colorectal carcinomas.</title>
        <authorList>
            <person name="Holt R.A."/>
            <person name="Warren R.L."/>
            <person name="Allen-Vercoe E."/>
            <person name="Pleasance S."/>
            <person name="Freeman D.J."/>
            <person name="Watson P."/>
            <person name="Moore R."/>
            <person name="Cochrane K."/>
        </authorList>
    </citation>
    <scope>NUCLEOTIDE SEQUENCE [LARGE SCALE GENOMIC DNA]</scope>
    <source>
        <strain evidence="1 2">CC57C</strain>
    </source>
</reference>
<comment type="caution">
    <text evidence="1">The sequence shown here is derived from an EMBL/GenBank/DDBJ whole genome shotgun (WGS) entry which is preliminary data.</text>
</comment>
<proteinExistence type="predicted"/>
<sequence length="81" mass="9357">KVRGYDKDGNEKIANLSDVVSDIDLTKFINSDVVNWNQKRRDIINSESLANNDMRNFVNTTNIDHRISYYSSNPYTVFAPE</sequence>
<feature type="non-terminal residue" evidence="1">
    <location>
        <position position="81"/>
    </location>
</feature>
<evidence type="ECO:0000313" key="2">
    <source>
        <dbReference type="Proteomes" id="UP000011782"/>
    </source>
</evidence>
<dbReference type="EMBL" id="AOTD01000136">
    <property type="protein sequence ID" value="EMG30634.1"/>
    <property type="molecule type" value="Genomic_DNA"/>
</dbReference>
<name>M3I203_9BACT</name>
<feature type="non-terminal residue" evidence="1">
    <location>
        <position position="1"/>
    </location>
</feature>
<evidence type="ECO:0000313" key="1">
    <source>
        <dbReference type="EMBL" id="EMG30634.1"/>
    </source>
</evidence>